<protein>
    <submittedName>
        <fullName evidence="1">Uncharacterized protein</fullName>
    </submittedName>
</protein>
<feature type="non-terminal residue" evidence="1">
    <location>
        <position position="75"/>
    </location>
</feature>
<dbReference type="AlphaFoldDB" id="A0A9Q0GGQ4"/>
<dbReference type="EMBL" id="JAKUCV010000968">
    <property type="protein sequence ID" value="KAJ4848229.1"/>
    <property type="molecule type" value="Genomic_DNA"/>
</dbReference>
<reference evidence="1" key="2">
    <citation type="journal article" date="2023" name="Plants (Basel)">
        <title>Annotation of the Turnera subulata (Passifloraceae) Draft Genome Reveals the S-Locus Evolved after the Divergence of Turneroideae from Passifloroideae in a Stepwise Manner.</title>
        <authorList>
            <person name="Henning P.M."/>
            <person name="Roalson E.H."/>
            <person name="Mir W."/>
            <person name="McCubbin A.G."/>
            <person name="Shore J.S."/>
        </authorList>
    </citation>
    <scope>NUCLEOTIDE SEQUENCE</scope>
    <source>
        <strain evidence="1">F60SS</strain>
    </source>
</reference>
<evidence type="ECO:0000313" key="2">
    <source>
        <dbReference type="Proteomes" id="UP001141552"/>
    </source>
</evidence>
<gene>
    <name evidence="1" type="ORF">Tsubulata_010093</name>
</gene>
<comment type="caution">
    <text evidence="1">The sequence shown here is derived from an EMBL/GenBank/DDBJ whole genome shotgun (WGS) entry which is preliminary data.</text>
</comment>
<dbReference type="Proteomes" id="UP001141552">
    <property type="component" value="Unassembled WGS sequence"/>
</dbReference>
<accession>A0A9Q0GGQ4</accession>
<sequence length="75" mass="8638">VSLLQFQNPFVSASATPPQPLTLLYIVKPSLETRLETRLDPRPEANHRSLVQFGLKRTELVVCIFFGTISMYWKF</sequence>
<reference evidence="1" key="1">
    <citation type="submission" date="2022-02" db="EMBL/GenBank/DDBJ databases">
        <authorList>
            <person name="Henning P.M."/>
            <person name="McCubbin A.G."/>
            <person name="Shore J.S."/>
        </authorList>
    </citation>
    <scope>NUCLEOTIDE SEQUENCE</scope>
    <source>
        <strain evidence="1">F60SS</strain>
        <tissue evidence="1">Leaves</tissue>
    </source>
</reference>
<evidence type="ECO:0000313" key="1">
    <source>
        <dbReference type="EMBL" id="KAJ4848229.1"/>
    </source>
</evidence>
<keyword evidence="2" id="KW-1185">Reference proteome</keyword>
<name>A0A9Q0GGQ4_9ROSI</name>
<organism evidence="1 2">
    <name type="scientific">Turnera subulata</name>
    <dbReference type="NCBI Taxonomy" id="218843"/>
    <lineage>
        <taxon>Eukaryota</taxon>
        <taxon>Viridiplantae</taxon>
        <taxon>Streptophyta</taxon>
        <taxon>Embryophyta</taxon>
        <taxon>Tracheophyta</taxon>
        <taxon>Spermatophyta</taxon>
        <taxon>Magnoliopsida</taxon>
        <taxon>eudicotyledons</taxon>
        <taxon>Gunneridae</taxon>
        <taxon>Pentapetalae</taxon>
        <taxon>rosids</taxon>
        <taxon>fabids</taxon>
        <taxon>Malpighiales</taxon>
        <taxon>Passifloraceae</taxon>
        <taxon>Turnera</taxon>
    </lineage>
</organism>
<proteinExistence type="predicted"/>